<keyword evidence="4" id="KW-1185">Reference proteome</keyword>
<evidence type="ECO:0000256" key="2">
    <source>
        <dbReference type="SAM" id="MobiDB-lite"/>
    </source>
</evidence>
<sequence>MIEWFMFGALGFFLGCLLGLMLAPPLWNRAVKLTTRRLEATMPMTLAEIQADKDQIRADFAIQLRKVEVALEKSKEKAARELIEANKRRVEIQKLNGNLEAARAELHEAENANRVLQQTIKRRLPDLDARLKAAKKALSDLETVNAELRTTVASQSDALKIARATVHNQRADIDQLRMSLESGSAAGRGSSKNDARAVAESQRLAAELSRAKEELERVRTSSEEIAFLRRELNHLASQILDAARTQPPAWQSAAAAQAAVQREPEEETEPEMAGEDETVAMPEPVAYAGNGAAEPAAAFVETAHAESPDQQAPYVEEQAAEPYASEETYAAEPGQYVEAGQQAEVAEGDAETAYYAEEAQPAEPVQEERDYAAELFRGDDEYEAEEDYETYEIQGHYASQSDDEGDADEDIGEDEHGEAEEVTAGEEEDEAQGLSRRFAARRAKRQGQKSGGSLTSRLRGLVADSPEKRG</sequence>
<keyword evidence="1" id="KW-0175">Coiled coil</keyword>
<gene>
    <name evidence="3" type="ORF">GL4_2830</name>
</gene>
<dbReference type="EMBL" id="AP014648">
    <property type="protein sequence ID" value="BAQ18263.1"/>
    <property type="molecule type" value="Genomic_DNA"/>
</dbReference>
<accession>A0A0A8K5P2</accession>
<protein>
    <submittedName>
        <fullName evidence="3">Uncharacterized protein</fullName>
    </submittedName>
</protein>
<feature type="coiled-coil region" evidence="1">
    <location>
        <begin position="198"/>
        <end position="238"/>
    </location>
</feature>
<evidence type="ECO:0000313" key="3">
    <source>
        <dbReference type="EMBL" id="BAQ18263.1"/>
    </source>
</evidence>
<feature type="region of interest" description="Disordered" evidence="2">
    <location>
        <begin position="303"/>
        <end position="470"/>
    </location>
</feature>
<dbReference type="AlphaFoldDB" id="A0A0A8K5P2"/>
<feature type="compositionally biased region" description="Low complexity" evidence="2">
    <location>
        <begin position="351"/>
        <end position="364"/>
    </location>
</feature>
<feature type="compositionally biased region" description="Basic and acidic residues" evidence="2">
    <location>
        <begin position="366"/>
        <end position="379"/>
    </location>
</feature>
<dbReference type="Proteomes" id="UP000031643">
    <property type="component" value="Chromosome"/>
</dbReference>
<reference evidence="3 4" key="1">
    <citation type="submission" date="2014-09" db="EMBL/GenBank/DDBJ databases">
        <title>Genome sequencing of Methyloceanibacter caenitepidi Gela4.</title>
        <authorList>
            <person name="Takeuchi M."/>
            <person name="Susumu S."/>
            <person name="Kamagata Y."/>
            <person name="Oshima K."/>
            <person name="Hattori M."/>
            <person name="Iwasaki W."/>
        </authorList>
    </citation>
    <scope>NUCLEOTIDE SEQUENCE [LARGE SCALE GENOMIC DNA]</scope>
    <source>
        <strain evidence="3 4">Gela4</strain>
    </source>
</reference>
<feature type="compositionally biased region" description="Acidic residues" evidence="2">
    <location>
        <begin position="380"/>
        <end position="390"/>
    </location>
</feature>
<organism evidence="3 4">
    <name type="scientific">Methyloceanibacter caenitepidi</name>
    <dbReference type="NCBI Taxonomy" id="1384459"/>
    <lineage>
        <taxon>Bacteria</taxon>
        <taxon>Pseudomonadati</taxon>
        <taxon>Pseudomonadota</taxon>
        <taxon>Alphaproteobacteria</taxon>
        <taxon>Hyphomicrobiales</taxon>
        <taxon>Hyphomicrobiaceae</taxon>
        <taxon>Methyloceanibacter</taxon>
    </lineage>
</organism>
<feature type="compositionally biased region" description="Acidic residues" evidence="2">
    <location>
        <begin position="401"/>
        <end position="431"/>
    </location>
</feature>
<evidence type="ECO:0000256" key="1">
    <source>
        <dbReference type="SAM" id="Coils"/>
    </source>
</evidence>
<dbReference type="HOGENOM" id="CLU_581149_0_0_5"/>
<dbReference type="KEGG" id="mcg:GL4_2830"/>
<feature type="compositionally biased region" description="Basic residues" evidence="2">
    <location>
        <begin position="438"/>
        <end position="447"/>
    </location>
</feature>
<proteinExistence type="predicted"/>
<evidence type="ECO:0000313" key="4">
    <source>
        <dbReference type="Proteomes" id="UP000031643"/>
    </source>
</evidence>
<feature type="coiled-coil region" evidence="1">
    <location>
        <begin position="68"/>
        <end position="151"/>
    </location>
</feature>
<name>A0A0A8K5P2_9HYPH</name>
<dbReference type="STRING" id="1384459.GL4_2830"/>